<dbReference type="PANTHER" id="PTHR24349">
    <property type="entry name" value="SERINE/THREONINE-PROTEIN KINASE"/>
    <property type="match status" value="1"/>
</dbReference>
<dbReference type="Pfam" id="PF00069">
    <property type="entry name" value="Pkinase"/>
    <property type="match status" value="1"/>
</dbReference>
<evidence type="ECO:0000259" key="12">
    <source>
        <dbReference type="PROSITE" id="PS50011"/>
    </source>
</evidence>
<comment type="similarity">
    <text evidence="1">Belongs to the protein kinase superfamily. CAMK Ser/Thr protein kinase family.</text>
</comment>
<dbReference type="InterPro" id="IPR050205">
    <property type="entry name" value="CDPK_Ser/Thr_kinases"/>
</dbReference>
<keyword evidence="6" id="KW-0547">Nucleotide-binding</keyword>
<dbReference type="FunFam" id="3.30.200.20:FF:000156">
    <property type="entry name" value="MAP kinase-activated protein kinase 3"/>
    <property type="match status" value="1"/>
</dbReference>
<reference evidence="13" key="1">
    <citation type="submission" date="2021-01" db="UniProtKB">
        <authorList>
            <consortium name="EnsemblMetazoa"/>
        </authorList>
    </citation>
    <scope>IDENTIFICATION</scope>
</reference>
<comment type="catalytic activity">
    <reaction evidence="10">
        <text>L-seryl-[protein] + ATP = O-phospho-L-seryl-[protein] + ADP + H(+)</text>
        <dbReference type="Rhea" id="RHEA:17989"/>
        <dbReference type="Rhea" id="RHEA-COMP:9863"/>
        <dbReference type="Rhea" id="RHEA-COMP:11604"/>
        <dbReference type="ChEBI" id="CHEBI:15378"/>
        <dbReference type="ChEBI" id="CHEBI:29999"/>
        <dbReference type="ChEBI" id="CHEBI:30616"/>
        <dbReference type="ChEBI" id="CHEBI:83421"/>
        <dbReference type="ChEBI" id="CHEBI:456216"/>
        <dbReference type="EC" id="2.7.11.1"/>
    </reaction>
</comment>
<keyword evidence="7" id="KW-0418">Kinase</keyword>
<feature type="compositionally biased region" description="Basic and acidic residues" evidence="11">
    <location>
        <begin position="364"/>
        <end position="374"/>
    </location>
</feature>
<evidence type="ECO:0000256" key="6">
    <source>
        <dbReference type="ARBA" id="ARBA00022741"/>
    </source>
</evidence>
<dbReference type="PROSITE" id="PS50011">
    <property type="entry name" value="PROTEIN_KINASE_DOM"/>
    <property type="match status" value="1"/>
</dbReference>
<dbReference type="EnsemblMetazoa" id="CLYHEMT010195.1">
    <property type="protein sequence ID" value="CLYHEMP010195.1"/>
    <property type="gene ID" value="CLYHEMG010195"/>
</dbReference>
<evidence type="ECO:0000256" key="3">
    <source>
        <dbReference type="ARBA" id="ARBA00022527"/>
    </source>
</evidence>
<comment type="catalytic activity">
    <reaction evidence="9">
        <text>L-threonyl-[protein] + ATP = O-phospho-L-threonyl-[protein] + ADP + H(+)</text>
        <dbReference type="Rhea" id="RHEA:46608"/>
        <dbReference type="Rhea" id="RHEA-COMP:11060"/>
        <dbReference type="Rhea" id="RHEA-COMP:11605"/>
        <dbReference type="ChEBI" id="CHEBI:15378"/>
        <dbReference type="ChEBI" id="CHEBI:30013"/>
        <dbReference type="ChEBI" id="CHEBI:30616"/>
        <dbReference type="ChEBI" id="CHEBI:61977"/>
        <dbReference type="ChEBI" id="CHEBI:456216"/>
        <dbReference type="EC" id="2.7.11.1"/>
    </reaction>
</comment>
<name>A0A7M5UH03_9CNID</name>
<evidence type="ECO:0000313" key="14">
    <source>
        <dbReference type="Proteomes" id="UP000594262"/>
    </source>
</evidence>
<dbReference type="EC" id="2.7.11.1" evidence="2"/>
<keyword evidence="5" id="KW-0808">Transferase</keyword>
<evidence type="ECO:0000256" key="8">
    <source>
        <dbReference type="ARBA" id="ARBA00022840"/>
    </source>
</evidence>
<feature type="domain" description="Protein kinase" evidence="12">
    <location>
        <begin position="20"/>
        <end position="302"/>
    </location>
</feature>
<evidence type="ECO:0000256" key="9">
    <source>
        <dbReference type="ARBA" id="ARBA00047899"/>
    </source>
</evidence>
<keyword evidence="14" id="KW-1185">Reference proteome</keyword>
<evidence type="ECO:0000256" key="2">
    <source>
        <dbReference type="ARBA" id="ARBA00012513"/>
    </source>
</evidence>
<dbReference type="EnsemblMetazoa" id="CLYHEMT010195.3">
    <property type="protein sequence ID" value="CLYHEMP010195.3"/>
    <property type="gene ID" value="CLYHEMG010195"/>
</dbReference>
<keyword evidence="8" id="KW-0067">ATP-binding</keyword>
<evidence type="ECO:0000313" key="13">
    <source>
        <dbReference type="EnsemblMetazoa" id="CLYHEMP010195.2"/>
    </source>
</evidence>
<dbReference type="EnsemblMetazoa" id="CLYHEMT010195.2">
    <property type="protein sequence ID" value="CLYHEMP010195.2"/>
    <property type="gene ID" value="CLYHEMG010195"/>
</dbReference>
<evidence type="ECO:0000256" key="1">
    <source>
        <dbReference type="ARBA" id="ARBA00006692"/>
    </source>
</evidence>
<dbReference type="Gene3D" id="1.10.510.10">
    <property type="entry name" value="Transferase(Phosphotransferase) domain 1"/>
    <property type="match status" value="1"/>
</dbReference>
<keyword evidence="3" id="KW-0723">Serine/threonine-protein kinase</keyword>
<dbReference type="Gene3D" id="3.30.200.20">
    <property type="entry name" value="Phosphorylase Kinase, domain 1"/>
    <property type="match status" value="1"/>
</dbReference>
<dbReference type="AlphaFoldDB" id="A0A7M5UH03"/>
<evidence type="ECO:0000256" key="7">
    <source>
        <dbReference type="ARBA" id="ARBA00022777"/>
    </source>
</evidence>
<evidence type="ECO:0000256" key="10">
    <source>
        <dbReference type="ARBA" id="ARBA00048679"/>
    </source>
</evidence>
<sequence>MEEPREFVIKTNPIEEEYQVFWNKKLGSGISGPVRICQKRSTGEDFAFKCLLDRSKSRQEAELHWKCTGHPHIVACVDVFQNELVLPGETQPKKCILMVLEMCRGGELFDRIRKKISFTEKEASDITMQVASALFHIHHLNIAHRDLKPENLLIKDKGDKVEVKLTDFGFAKVDKGNLMTPQFTPYYVSPQVLEAQKFHRAQKYGNVPEGTTPYTYDKSCDVWSLGVIIYIMLCGYPPFYSENPRKQLSQGMKRRIMHGEYDFPAPEWSKVSDLAKDVVKRMLVISPNERITVGEMLHHPWVDSGSAPNTVLQSPQQMLDQDAFDHAINTHSVLLADMRIPDRPFALNQNAIEKNPIVMKRKKAQLEGRSKDTDGGSPKMARSNSPVETSDMKTLRDMIAFLYMPPLDKKNSPTFEEFLRLLTLEALKHNDGLRRLETVLAQEHWNGHEYTRPVNKNHLAKNLSDIVMHYHYHQNHPLG</sequence>
<dbReference type="GO" id="GO:0004674">
    <property type="term" value="F:protein serine/threonine kinase activity"/>
    <property type="evidence" value="ECO:0007669"/>
    <property type="project" value="UniProtKB-KW"/>
</dbReference>
<dbReference type="InterPro" id="IPR000719">
    <property type="entry name" value="Prot_kinase_dom"/>
</dbReference>
<dbReference type="Proteomes" id="UP000594262">
    <property type="component" value="Unplaced"/>
</dbReference>
<organism evidence="13 14">
    <name type="scientific">Clytia hemisphaerica</name>
    <dbReference type="NCBI Taxonomy" id="252671"/>
    <lineage>
        <taxon>Eukaryota</taxon>
        <taxon>Metazoa</taxon>
        <taxon>Cnidaria</taxon>
        <taxon>Hydrozoa</taxon>
        <taxon>Hydroidolina</taxon>
        <taxon>Leptothecata</taxon>
        <taxon>Obeliida</taxon>
        <taxon>Clytiidae</taxon>
        <taxon>Clytia</taxon>
    </lineage>
</organism>
<keyword evidence="4" id="KW-0597">Phosphoprotein</keyword>
<dbReference type="GO" id="GO:0005524">
    <property type="term" value="F:ATP binding"/>
    <property type="evidence" value="ECO:0007669"/>
    <property type="project" value="UniProtKB-KW"/>
</dbReference>
<feature type="region of interest" description="Disordered" evidence="11">
    <location>
        <begin position="364"/>
        <end position="389"/>
    </location>
</feature>
<proteinExistence type="inferred from homology"/>
<evidence type="ECO:0000256" key="5">
    <source>
        <dbReference type="ARBA" id="ARBA00022679"/>
    </source>
</evidence>
<dbReference type="InterPro" id="IPR011009">
    <property type="entry name" value="Kinase-like_dom_sf"/>
</dbReference>
<protein>
    <recommendedName>
        <fullName evidence="2">non-specific serine/threonine protein kinase</fullName>
        <ecNumber evidence="2">2.7.11.1</ecNumber>
    </recommendedName>
</protein>
<dbReference type="GeneID" id="136815423"/>
<dbReference type="RefSeq" id="XP_066927972.1">
    <property type="nucleotide sequence ID" value="XM_067071871.1"/>
</dbReference>
<dbReference type="OrthoDB" id="40902at2759"/>
<dbReference type="InterPro" id="IPR008271">
    <property type="entry name" value="Ser/Thr_kinase_AS"/>
</dbReference>
<evidence type="ECO:0000256" key="11">
    <source>
        <dbReference type="SAM" id="MobiDB-lite"/>
    </source>
</evidence>
<dbReference type="SMART" id="SM00220">
    <property type="entry name" value="S_TKc"/>
    <property type="match status" value="1"/>
</dbReference>
<dbReference type="EnsemblMetazoa" id="CLYHEMT010195.4">
    <property type="protein sequence ID" value="CLYHEMP010195.4"/>
    <property type="gene ID" value="CLYHEMG010195"/>
</dbReference>
<accession>A0A7M5UH03</accession>
<dbReference type="SUPFAM" id="SSF56112">
    <property type="entry name" value="Protein kinase-like (PK-like)"/>
    <property type="match status" value="1"/>
</dbReference>
<dbReference type="PROSITE" id="PS00108">
    <property type="entry name" value="PROTEIN_KINASE_ST"/>
    <property type="match status" value="1"/>
</dbReference>
<evidence type="ECO:0000256" key="4">
    <source>
        <dbReference type="ARBA" id="ARBA00022553"/>
    </source>
</evidence>